<gene>
    <name evidence="1" type="ORF">MSG28_002566</name>
</gene>
<organism evidence="1 2">
    <name type="scientific">Choristoneura fumiferana</name>
    <name type="common">Spruce budworm moth</name>
    <name type="synonym">Archips fumiferana</name>
    <dbReference type="NCBI Taxonomy" id="7141"/>
    <lineage>
        <taxon>Eukaryota</taxon>
        <taxon>Metazoa</taxon>
        <taxon>Ecdysozoa</taxon>
        <taxon>Arthropoda</taxon>
        <taxon>Hexapoda</taxon>
        <taxon>Insecta</taxon>
        <taxon>Pterygota</taxon>
        <taxon>Neoptera</taxon>
        <taxon>Endopterygota</taxon>
        <taxon>Lepidoptera</taxon>
        <taxon>Glossata</taxon>
        <taxon>Ditrysia</taxon>
        <taxon>Tortricoidea</taxon>
        <taxon>Tortricidae</taxon>
        <taxon>Tortricinae</taxon>
        <taxon>Choristoneura</taxon>
    </lineage>
</organism>
<evidence type="ECO:0000313" key="2">
    <source>
        <dbReference type="Proteomes" id="UP001064048"/>
    </source>
</evidence>
<sequence>MDVDKVMYATVGHRCSNDSDTRQWRASPSSRAAARSRSCSCTAGAPASPRGACWASGRSPGAGRAGRGRLAGPRGGGLCEPGVRDAAPCHSTWSGDAYAPNCHDAAWALALAALVLAPPALCAAAAGRRARLRRRDRALERRLLPRAREASAAPPAELRALVVPRAALELLDELGAGHYGSVRLGVLRRARGPPLAVAAKAARAGAGAADAAGDLVREGALLAALRHDHVVRLAAVVLEAEGAPLLLMEHAFHGDLQRYLRARRPALERARAGEPEPEAAHVGALALTRLAREAAAALGYLALHRVVHRDVRAANCLVDARRSLRLADFGLARRLDAPADEAPGAAEYLCRRRALFPVLWMAPESLARGVFSAATDVWALGVLVLELATLGARPFGAWPAPRVLGHVRAGGSPPLPRDAAASTRGLVATCWRRAADERPTAAQLVAWLAAHPRAVRPALAPPAGGDRPPPAGGDRPPHGDDGLYLEEWTA</sequence>
<keyword evidence="2" id="KW-1185">Reference proteome</keyword>
<name>A0ACC0JW14_CHOFU</name>
<reference evidence="1 2" key="1">
    <citation type="journal article" date="2022" name="Genome Biol. Evol.">
        <title>The Spruce Budworm Genome: Reconstructing the Evolutionary History of Antifreeze Proteins.</title>
        <authorList>
            <person name="Beliveau C."/>
            <person name="Gagne P."/>
            <person name="Picq S."/>
            <person name="Vernygora O."/>
            <person name="Keeling C.I."/>
            <person name="Pinkney K."/>
            <person name="Doucet D."/>
            <person name="Wen F."/>
            <person name="Johnston J.S."/>
            <person name="Maaroufi H."/>
            <person name="Boyle B."/>
            <person name="Laroche J."/>
            <person name="Dewar K."/>
            <person name="Juretic N."/>
            <person name="Blackburn G."/>
            <person name="Nisole A."/>
            <person name="Brunet B."/>
            <person name="Brandao M."/>
            <person name="Lumley L."/>
            <person name="Duan J."/>
            <person name="Quan G."/>
            <person name="Lucarotti C.J."/>
            <person name="Roe A.D."/>
            <person name="Sperling F.A.H."/>
            <person name="Levesque R.C."/>
            <person name="Cusson M."/>
        </authorList>
    </citation>
    <scope>NUCLEOTIDE SEQUENCE [LARGE SCALE GENOMIC DNA]</scope>
    <source>
        <strain evidence="1">Glfc:IPQL:Cfum</strain>
    </source>
</reference>
<dbReference type="EMBL" id="CM046103">
    <property type="protein sequence ID" value="KAI8428382.1"/>
    <property type="molecule type" value="Genomic_DNA"/>
</dbReference>
<proteinExistence type="predicted"/>
<comment type="caution">
    <text evidence="1">The sequence shown here is derived from an EMBL/GenBank/DDBJ whole genome shotgun (WGS) entry which is preliminary data.</text>
</comment>
<accession>A0ACC0JW14</accession>
<dbReference type="Proteomes" id="UP001064048">
    <property type="component" value="Chromosome 3"/>
</dbReference>
<evidence type="ECO:0000313" key="1">
    <source>
        <dbReference type="EMBL" id="KAI8428382.1"/>
    </source>
</evidence>
<protein>
    <submittedName>
        <fullName evidence="1">Uncharacterized protein</fullName>
    </submittedName>
</protein>